<dbReference type="EC" id="3.2.1.21" evidence="5"/>
<dbReference type="SUPFAM" id="SSF52279">
    <property type="entry name" value="Beta-D-glucan exohydrolase, C-terminal domain"/>
    <property type="match status" value="1"/>
</dbReference>
<dbReference type="InterPro" id="IPR013783">
    <property type="entry name" value="Ig-like_fold"/>
</dbReference>
<dbReference type="GO" id="GO:0008422">
    <property type="term" value="F:beta-glucosidase activity"/>
    <property type="evidence" value="ECO:0007669"/>
    <property type="project" value="UniProtKB-EC"/>
</dbReference>
<dbReference type="SMART" id="SM01217">
    <property type="entry name" value="Fn3_like"/>
    <property type="match status" value="1"/>
</dbReference>
<dbReference type="GO" id="GO:0005975">
    <property type="term" value="P:carbohydrate metabolic process"/>
    <property type="evidence" value="ECO:0007669"/>
    <property type="project" value="InterPro"/>
</dbReference>
<comment type="similarity">
    <text evidence="1">Belongs to the glycosyl hydrolase 3 family.</text>
</comment>
<proteinExistence type="inferred from homology"/>
<dbReference type="InterPro" id="IPR050288">
    <property type="entry name" value="Cellulose_deg_GH3"/>
</dbReference>
<keyword evidence="5" id="KW-0326">Glycosidase</keyword>
<keyword evidence="2 5" id="KW-0378">Hydrolase</keyword>
<dbReference type="Pfam" id="PF01915">
    <property type="entry name" value="Glyco_hydro_3_C"/>
    <property type="match status" value="1"/>
</dbReference>
<dbReference type="Gene3D" id="2.60.40.10">
    <property type="entry name" value="Immunoglobulins"/>
    <property type="match status" value="1"/>
</dbReference>
<dbReference type="Gene3D" id="3.40.50.1700">
    <property type="entry name" value="Glycoside hydrolase family 3 C-terminal domain"/>
    <property type="match status" value="1"/>
</dbReference>
<evidence type="ECO:0000313" key="7">
    <source>
        <dbReference type="Proteomes" id="UP000249070"/>
    </source>
</evidence>
<reference evidence="4 7" key="2">
    <citation type="submission" date="2018-05" db="EMBL/GenBank/DDBJ databases">
        <title>Vancomycin-resistant Enterococcus faecium strain from Chelyabinsk, Russia.</title>
        <authorList>
            <person name="Gostev V."/>
            <person name="Goncharov A."/>
            <person name="Kolodzhieva V."/>
            <person name="Suvorov A."/>
            <person name="Sidorenko S."/>
            <person name="Zueva L."/>
        </authorList>
    </citation>
    <scope>NUCLEOTIDE SEQUENCE [LARGE SCALE GENOMIC DNA]</scope>
    <source>
        <strain evidence="4 7">20</strain>
    </source>
</reference>
<dbReference type="AlphaFoldDB" id="A0AB73TL53"/>
<sequence length="184" mass="21055">MDVLCGKINPAGKLTITIPRHLGQIPIYYNYFNTGRPYSSEKFNTTKYLDVSNEPQFPFGYGLSYTTFSMSPISIKEKGKNCWKVTTTVSNKGSRDGYEVVQLYIGAQYGRYIRPTKDLVAYKKVFVKSGDSVTVSFELTNKDFKYYDEEFNEIIDDGAYWIMVGNDSSQALTNKEEIEVRINE</sequence>
<evidence type="ECO:0000313" key="6">
    <source>
        <dbReference type="Proteomes" id="UP000183509"/>
    </source>
</evidence>
<evidence type="ECO:0000259" key="3">
    <source>
        <dbReference type="SMART" id="SM01217"/>
    </source>
</evidence>
<dbReference type="Pfam" id="PF14310">
    <property type="entry name" value="Fn3-like"/>
    <property type="match status" value="1"/>
</dbReference>
<dbReference type="InterPro" id="IPR026891">
    <property type="entry name" value="Fn3-like"/>
</dbReference>
<evidence type="ECO:0000256" key="1">
    <source>
        <dbReference type="ARBA" id="ARBA00005336"/>
    </source>
</evidence>
<dbReference type="Proteomes" id="UP000249070">
    <property type="component" value="Unassembled WGS sequence"/>
</dbReference>
<dbReference type="PANTHER" id="PTHR42715:SF10">
    <property type="entry name" value="BETA-GLUCOSIDASE"/>
    <property type="match status" value="1"/>
</dbReference>
<dbReference type="InterPro" id="IPR002772">
    <property type="entry name" value="Glyco_hydro_3_C"/>
</dbReference>
<organism evidence="4 7">
    <name type="scientific">Enterococcus faecium</name>
    <name type="common">Streptococcus faecium</name>
    <dbReference type="NCBI Taxonomy" id="1352"/>
    <lineage>
        <taxon>Bacteria</taxon>
        <taxon>Bacillati</taxon>
        <taxon>Bacillota</taxon>
        <taxon>Bacilli</taxon>
        <taxon>Lactobacillales</taxon>
        <taxon>Enterococcaceae</taxon>
        <taxon>Enterococcus</taxon>
    </lineage>
</organism>
<evidence type="ECO:0000256" key="2">
    <source>
        <dbReference type="ARBA" id="ARBA00022801"/>
    </source>
</evidence>
<feature type="domain" description="Fibronectin type III-like" evidence="3">
    <location>
        <begin position="99"/>
        <end position="168"/>
    </location>
</feature>
<dbReference type="PANTHER" id="PTHR42715">
    <property type="entry name" value="BETA-GLUCOSIDASE"/>
    <property type="match status" value="1"/>
</dbReference>
<protein>
    <submittedName>
        <fullName evidence="5">Periplasmic beta-glucosidase</fullName>
        <ecNumber evidence="5">3.2.1.21</ecNumber>
    </submittedName>
</protein>
<accession>A0AB73TL53</accession>
<dbReference type="InterPro" id="IPR036881">
    <property type="entry name" value="Glyco_hydro_3_C_sf"/>
</dbReference>
<name>A0AB73TL53_ENTFC</name>
<dbReference type="Proteomes" id="UP000183509">
    <property type="component" value="Unassembled WGS sequence"/>
</dbReference>
<comment type="caution">
    <text evidence="4">The sequence shown here is derived from an EMBL/GenBank/DDBJ whole genome shotgun (WGS) entry which is preliminary data.</text>
</comment>
<dbReference type="EMBL" id="QHGU01000222">
    <property type="protein sequence ID" value="PZM51783.1"/>
    <property type="molecule type" value="Genomic_DNA"/>
</dbReference>
<gene>
    <name evidence="5" type="primary">bglX</name>
    <name evidence="4" type="ORF">DKP91_16325</name>
    <name evidence="5" type="ORF">DTPHA_602738</name>
</gene>
<evidence type="ECO:0000313" key="4">
    <source>
        <dbReference type="EMBL" id="PZM51783.1"/>
    </source>
</evidence>
<evidence type="ECO:0000313" key="5">
    <source>
        <dbReference type="EMBL" id="SAZ36565.1"/>
    </source>
</evidence>
<dbReference type="EMBL" id="FKLM01000080">
    <property type="protein sequence ID" value="SAZ36565.1"/>
    <property type="molecule type" value="Genomic_DNA"/>
</dbReference>
<reference evidence="5 6" key="1">
    <citation type="submission" date="2016-04" db="EMBL/GenBank/DDBJ databases">
        <authorList>
            <person name="Millard A."/>
        </authorList>
    </citation>
    <scope>NUCLEOTIDE SEQUENCE [LARGE SCALE GENOMIC DNA]</scope>
    <source>
        <strain evidence="5">Isolate 22</strain>
    </source>
</reference>